<dbReference type="OrthoDB" id="9146932at2"/>
<name>A0A3S4XRX9_9NEIS</name>
<evidence type="ECO:0000313" key="13">
    <source>
        <dbReference type="EMBL" id="VEJ20567.1"/>
    </source>
</evidence>
<dbReference type="EMBL" id="LR134516">
    <property type="protein sequence ID" value="VEJ20567.1"/>
    <property type="molecule type" value="Genomic_DNA"/>
</dbReference>
<evidence type="ECO:0000256" key="5">
    <source>
        <dbReference type="ARBA" id="ARBA00022679"/>
    </source>
</evidence>
<dbReference type="InterPro" id="IPR004358">
    <property type="entry name" value="Sig_transdc_His_kin-like_C"/>
</dbReference>
<comment type="catalytic activity">
    <reaction evidence="1">
        <text>ATP + protein L-histidine = ADP + protein N-phospho-L-histidine.</text>
        <dbReference type="EC" id="2.7.13.3"/>
    </reaction>
</comment>
<dbReference type="PROSITE" id="PS50109">
    <property type="entry name" value="HIS_KIN"/>
    <property type="match status" value="1"/>
</dbReference>
<keyword evidence="10" id="KW-0812">Transmembrane</keyword>
<dbReference type="Pfam" id="PF02518">
    <property type="entry name" value="HATPase_c"/>
    <property type="match status" value="1"/>
</dbReference>
<feature type="domain" description="HPt" evidence="12">
    <location>
        <begin position="416"/>
        <end position="523"/>
    </location>
</feature>
<feature type="transmembrane region" description="Helical" evidence="10">
    <location>
        <begin position="227"/>
        <end position="248"/>
    </location>
</feature>
<keyword evidence="10" id="KW-0472">Membrane</keyword>
<dbReference type="Gene3D" id="3.30.565.10">
    <property type="entry name" value="Histidine kinase-like ATPase, C-terminal domain"/>
    <property type="match status" value="1"/>
</dbReference>
<keyword evidence="10" id="KW-1133">Transmembrane helix</keyword>
<dbReference type="KEGG" id="nani:NCTC12227_00274"/>
<evidence type="ECO:0000256" key="8">
    <source>
        <dbReference type="ARBA" id="ARBA00035100"/>
    </source>
</evidence>
<dbReference type="Gene3D" id="1.20.120.160">
    <property type="entry name" value="HPT domain"/>
    <property type="match status" value="1"/>
</dbReference>
<sequence length="737" mass="82925">MDNAQKTFNEQKFSFKRYRNVIISIALFLLFVSGLMFAGYRISGQIQRSQLQIDVAGTLSDTVYDMLTITQSLQLLSMEKLIPETTEVETNGDAGGNIEAANDPEYIALQVEKQKLLDEYQKVAKNLLNVLDKGGAYDVVEGFNSVAPLKVGDTRQSLQKVQGIWKDYNSLIDDAVKYSVASNQNMEFARKVSTFASDNQDALYEGIDEIIVGLNEDITEKAALLRWIQISGIALSLLYFLFFVGFFMRRLGKADLAAAVARRENTEIMQTINNGLFLLDKDLNIGSQYSSELERLWGKQNLGGQNMLSVLSDMVANPEDLETAGSFVQQLYNPRTKERLIASLNPLIHSPMNVMNESGVKEKRYLDFKFNRVYDNEEIVRVLVSVSDVTNAVLLEEKITKEREQNDLQMEMLTFILKADSQLLTDFIENTKKRNNNINEVLKQPVKAQAEFFTKLRTIFREVHGLKGDASSLNLHGFVSIAENLETSLKELQNKKMLNGEDFLTLTVSLEELFSLTQTIEDLNKRINHISGQEGNTGRVGRSIAASRQAANPEPAKSQLTKYAEELSQRCGKRIDFSCLGMDNMSINMTIKTQLRELAVQLLRNAVVHGIENPEIRLNKHKLSTGHVRMEMKEEGDSIRLIVEDDGAGINTELIRSKLVERGMYSKDEAAKLDTRSLIQKIFIHGFSTMEGSNQDAGRGVGMDIISDRIKQMKGRIALATRADAYTRVTLTVPKRI</sequence>
<dbReference type="FunFam" id="3.30.565.10:FF:000016">
    <property type="entry name" value="Chemotaxis protein CheA, putative"/>
    <property type="match status" value="1"/>
</dbReference>
<dbReference type="InterPro" id="IPR005467">
    <property type="entry name" value="His_kinase_dom"/>
</dbReference>
<evidence type="ECO:0000256" key="10">
    <source>
        <dbReference type="SAM" id="Phobius"/>
    </source>
</evidence>
<reference evidence="13 14" key="1">
    <citation type="submission" date="2018-12" db="EMBL/GenBank/DDBJ databases">
        <authorList>
            <consortium name="Pathogen Informatics"/>
        </authorList>
    </citation>
    <scope>NUCLEOTIDE SEQUENCE [LARGE SCALE GENOMIC DNA]</scope>
    <source>
        <strain evidence="13 14">NCTC12227</strain>
    </source>
</reference>
<dbReference type="InterPro" id="IPR036641">
    <property type="entry name" value="HPT_dom_sf"/>
</dbReference>
<keyword evidence="14" id="KW-1185">Reference proteome</keyword>
<evidence type="ECO:0000259" key="12">
    <source>
        <dbReference type="PROSITE" id="PS50894"/>
    </source>
</evidence>
<dbReference type="PRINTS" id="PR00344">
    <property type="entry name" value="BCTRLSENSOR"/>
</dbReference>
<dbReference type="STRING" id="326522.BWD08_01125"/>
<dbReference type="EC" id="2.7.13.3" evidence="2"/>
<evidence type="ECO:0000256" key="9">
    <source>
        <dbReference type="PROSITE-ProRule" id="PRU00110"/>
    </source>
</evidence>
<keyword evidence="6" id="KW-0418">Kinase</keyword>
<dbReference type="SMART" id="SM00387">
    <property type="entry name" value="HATPase_c"/>
    <property type="match status" value="1"/>
</dbReference>
<protein>
    <recommendedName>
        <fullName evidence="3">Chemotaxis protein CheA</fullName>
        <ecNumber evidence="2">2.7.13.3</ecNumber>
    </recommendedName>
</protein>
<keyword evidence="7" id="KW-0902">Two-component regulatory system</keyword>
<evidence type="ECO:0000256" key="2">
    <source>
        <dbReference type="ARBA" id="ARBA00012438"/>
    </source>
</evidence>
<evidence type="ECO:0000256" key="1">
    <source>
        <dbReference type="ARBA" id="ARBA00000085"/>
    </source>
</evidence>
<proteinExistence type="predicted"/>
<dbReference type="InterPro" id="IPR036890">
    <property type="entry name" value="HATPase_C_sf"/>
</dbReference>
<dbReference type="InterPro" id="IPR051315">
    <property type="entry name" value="Bact_Chemotaxis_CheA"/>
</dbReference>
<evidence type="ECO:0000256" key="7">
    <source>
        <dbReference type="ARBA" id="ARBA00023012"/>
    </source>
</evidence>
<dbReference type="InterPro" id="IPR008207">
    <property type="entry name" value="Sig_transdc_His_kin_Hpt_dom"/>
</dbReference>
<dbReference type="AlphaFoldDB" id="A0A3S4XRX9"/>
<feature type="domain" description="Histidine kinase" evidence="11">
    <location>
        <begin position="480"/>
        <end position="737"/>
    </location>
</feature>
<dbReference type="Pfam" id="PF01627">
    <property type="entry name" value="Hpt"/>
    <property type="match status" value="1"/>
</dbReference>
<dbReference type="InterPro" id="IPR003594">
    <property type="entry name" value="HATPase_dom"/>
</dbReference>
<organism evidence="13 14">
    <name type="scientific">Neisseria animaloris</name>
    <dbReference type="NCBI Taxonomy" id="326522"/>
    <lineage>
        <taxon>Bacteria</taxon>
        <taxon>Pseudomonadati</taxon>
        <taxon>Pseudomonadota</taxon>
        <taxon>Betaproteobacteria</taxon>
        <taxon>Neisseriales</taxon>
        <taxon>Neisseriaceae</taxon>
        <taxon>Neisseria</taxon>
    </lineage>
</organism>
<accession>A0A3S4XRX9</accession>
<gene>
    <name evidence="13" type="primary">cheA</name>
    <name evidence="13" type="ORF">NCTC12227_00274</name>
</gene>
<dbReference type="CDD" id="cd00088">
    <property type="entry name" value="HPT"/>
    <property type="match status" value="1"/>
</dbReference>
<evidence type="ECO:0000259" key="11">
    <source>
        <dbReference type="PROSITE" id="PS50109"/>
    </source>
</evidence>
<dbReference type="PANTHER" id="PTHR43395">
    <property type="entry name" value="SENSOR HISTIDINE KINASE CHEA"/>
    <property type="match status" value="1"/>
</dbReference>
<dbReference type="PANTHER" id="PTHR43395:SF10">
    <property type="entry name" value="CHEMOTAXIS PROTEIN CHEA"/>
    <property type="match status" value="1"/>
</dbReference>
<dbReference type="GO" id="GO:0000155">
    <property type="term" value="F:phosphorelay sensor kinase activity"/>
    <property type="evidence" value="ECO:0007669"/>
    <property type="project" value="UniProtKB-ARBA"/>
</dbReference>
<comment type="function">
    <text evidence="8">Involved in the transmission of sensory signals from the chemoreceptors to the flagellar motors. CheA is autophosphorylated; it can transfer its phosphate group to either CheB or CheY.</text>
</comment>
<keyword evidence="4 9" id="KW-0597">Phosphoprotein</keyword>
<evidence type="ECO:0000256" key="4">
    <source>
        <dbReference type="ARBA" id="ARBA00022553"/>
    </source>
</evidence>
<dbReference type="PROSITE" id="PS50894">
    <property type="entry name" value="HPT"/>
    <property type="match status" value="1"/>
</dbReference>
<evidence type="ECO:0000256" key="3">
    <source>
        <dbReference type="ARBA" id="ARBA00021495"/>
    </source>
</evidence>
<feature type="modified residue" description="Phosphohistidine" evidence="9">
    <location>
        <position position="464"/>
    </location>
</feature>
<dbReference type="SUPFAM" id="SSF55874">
    <property type="entry name" value="ATPase domain of HSP90 chaperone/DNA topoisomerase II/histidine kinase"/>
    <property type="match status" value="1"/>
</dbReference>
<dbReference type="SUPFAM" id="SSF47226">
    <property type="entry name" value="Histidine-containing phosphotransfer domain, HPT domain"/>
    <property type="match status" value="1"/>
</dbReference>
<dbReference type="Gene3D" id="3.30.450.20">
    <property type="entry name" value="PAS domain"/>
    <property type="match status" value="1"/>
</dbReference>
<evidence type="ECO:0000313" key="14">
    <source>
        <dbReference type="Proteomes" id="UP000268229"/>
    </source>
</evidence>
<evidence type="ECO:0000256" key="6">
    <source>
        <dbReference type="ARBA" id="ARBA00022777"/>
    </source>
</evidence>
<keyword evidence="5 13" id="KW-0808">Transferase</keyword>
<dbReference type="RefSeq" id="WP_126303848.1">
    <property type="nucleotide sequence ID" value="NZ_LR134516.1"/>
</dbReference>
<feature type="transmembrane region" description="Helical" evidence="10">
    <location>
        <begin position="21"/>
        <end position="40"/>
    </location>
</feature>
<dbReference type="Proteomes" id="UP000268229">
    <property type="component" value="Chromosome"/>
</dbReference>